<evidence type="ECO:0000313" key="1">
    <source>
        <dbReference type="Proteomes" id="UP000095281"/>
    </source>
</evidence>
<dbReference type="AlphaFoldDB" id="A0A1I8B6G9"/>
<dbReference type="Proteomes" id="UP000095281">
    <property type="component" value="Unplaced"/>
</dbReference>
<accession>A0A1I8B6G9</accession>
<proteinExistence type="predicted"/>
<reference evidence="2" key="1">
    <citation type="submission" date="2016-11" db="UniProtKB">
        <authorList>
            <consortium name="WormBaseParasite"/>
        </authorList>
    </citation>
    <scope>IDENTIFICATION</scope>
</reference>
<dbReference type="WBParaSite" id="MhA1_Contig1438.frz3.gene2">
    <property type="protein sequence ID" value="MhA1_Contig1438.frz3.gene2"/>
    <property type="gene ID" value="MhA1_Contig1438.frz3.gene2"/>
</dbReference>
<sequence length="94" mass="10777">MVISSSPNNSQQLDALLRNCLSQRLEPNEFFEEACRMVIEENAQFAERALLVADSYASTLIDEDDIFPLALDYLKILFLHGFIHPQQYLNILVC</sequence>
<name>A0A1I8B6G9_MELHA</name>
<keyword evidence="1" id="KW-1185">Reference proteome</keyword>
<evidence type="ECO:0000313" key="2">
    <source>
        <dbReference type="WBParaSite" id="MhA1_Contig1438.frz3.gene2"/>
    </source>
</evidence>
<organism evidence="1 2">
    <name type="scientific">Meloidogyne hapla</name>
    <name type="common">Root-knot nematode worm</name>
    <dbReference type="NCBI Taxonomy" id="6305"/>
    <lineage>
        <taxon>Eukaryota</taxon>
        <taxon>Metazoa</taxon>
        <taxon>Ecdysozoa</taxon>
        <taxon>Nematoda</taxon>
        <taxon>Chromadorea</taxon>
        <taxon>Rhabditida</taxon>
        <taxon>Tylenchina</taxon>
        <taxon>Tylenchomorpha</taxon>
        <taxon>Tylenchoidea</taxon>
        <taxon>Meloidogynidae</taxon>
        <taxon>Meloidogyninae</taxon>
        <taxon>Meloidogyne</taxon>
    </lineage>
</organism>
<protein>
    <submittedName>
        <fullName evidence="2">Uncharacterized protein</fullName>
    </submittedName>
</protein>